<comment type="caution">
    <text evidence="1">The sequence shown here is derived from an EMBL/GenBank/DDBJ whole genome shotgun (WGS) entry which is preliminary data.</text>
</comment>
<evidence type="ECO:0000313" key="2">
    <source>
        <dbReference type="Proteomes" id="UP000827976"/>
    </source>
</evidence>
<reference evidence="2" key="1">
    <citation type="journal article" date="2022" name="Nat. Commun.">
        <title>Chromosome evolution and the genetic basis of agronomically important traits in greater yam.</title>
        <authorList>
            <person name="Bredeson J.V."/>
            <person name="Lyons J.B."/>
            <person name="Oniyinde I.O."/>
            <person name="Okereke N.R."/>
            <person name="Kolade O."/>
            <person name="Nnabue I."/>
            <person name="Nwadili C.O."/>
            <person name="Hribova E."/>
            <person name="Parker M."/>
            <person name="Nwogha J."/>
            <person name="Shu S."/>
            <person name="Carlson J."/>
            <person name="Kariba R."/>
            <person name="Muthemba S."/>
            <person name="Knop K."/>
            <person name="Barton G.J."/>
            <person name="Sherwood A.V."/>
            <person name="Lopez-Montes A."/>
            <person name="Asiedu R."/>
            <person name="Jamnadass R."/>
            <person name="Muchugi A."/>
            <person name="Goodstein D."/>
            <person name="Egesi C.N."/>
            <person name="Featherston J."/>
            <person name="Asfaw A."/>
            <person name="Simpson G.G."/>
            <person name="Dolezel J."/>
            <person name="Hendre P.S."/>
            <person name="Van Deynze A."/>
            <person name="Kumar P.L."/>
            <person name="Obidiegwu J.E."/>
            <person name="Bhattacharjee R."/>
            <person name="Rokhsar D.S."/>
        </authorList>
    </citation>
    <scope>NUCLEOTIDE SEQUENCE [LARGE SCALE GENOMIC DNA]</scope>
    <source>
        <strain evidence="2">cv. TDa95/00328</strain>
    </source>
</reference>
<dbReference type="Proteomes" id="UP000827976">
    <property type="component" value="Chromosome 2"/>
</dbReference>
<protein>
    <submittedName>
        <fullName evidence="1">Uncharacterized protein</fullName>
    </submittedName>
</protein>
<organism evidence="1 2">
    <name type="scientific">Dioscorea alata</name>
    <name type="common">Purple yam</name>
    <dbReference type="NCBI Taxonomy" id="55571"/>
    <lineage>
        <taxon>Eukaryota</taxon>
        <taxon>Viridiplantae</taxon>
        <taxon>Streptophyta</taxon>
        <taxon>Embryophyta</taxon>
        <taxon>Tracheophyta</taxon>
        <taxon>Spermatophyta</taxon>
        <taxon>Magnoliopsida</taxon>
        <taxon>Liliopsida</taxon>
        <taxon>Dioscoreales</taxon>
        <taxon>Dioscoreaceae</taxon>
        <taxon>Dioscorea</taxon>
    </lineage>
</organism>
<accession>A0ACB7WNR0</accession>
<dbReference type="EMBL" id="CM037012">
    <property type="protein sequence ID" value="KAH7689843.1"/>
    <property type="molecule type" value="Genomic_DNA"/>
</dbReference>
<name>A0ACB7WNR0_DIOAL</name>
<gene>
    <name evidence="1" type="ORF">IHE45_02G009700</name>
</gene>
<evidence type="ECO:0000313" key="1">
    <source>
        <dbReference type="EMBL" id="KAH7689843.1"/>
    </source>
</evidence>
<sequence>MESNKVESKMNMPCSKKGKEGNFFDNLKSQFDVFMNTSMEQHRICLQRSFNDFRDFVKHKREELSLKASNAGGNGGEADGKGTNNS</sequence>
<keyword evidence="2" id="KW-1185">Reference proteome</keyword>
<proteinExistence type="predicted"/>